<feature type="compositionally biased region" description="Polar residues" evidence="2">
    <location>
        <begin position="2238"/>
        <end position="2249"/>
    </location>
</feature>
<feature type="domain" description="Duffy-binding-like" evidence="3">
    <location>
        <begin position="2107"/>
        <end position="2238"/>
    </location>
</feature>
<evidence type="ECO:0000256" key="1">
    <source>
        <dbReference type="SAM" id="Coils"/>
    </source>
</evidence>
<dbReference type="VEuPathDB" id="PlasmoDB:PfTG01_070016700"/>
<dbReference type="VEuPathDB" id="PlasmoDB:PfKH01_040026500"/>
<feature type="domain" description="Duffy-antigen binding" evidence="4">
    <location>
        <begin position="2372"/>
        <end position="2581"/>
    </location>
</feature>
<dbReference type="FunFam" id="1.20.58.830:FF:000021">
    <property type="entry name" value="Erythrocyte membrane protein 1, PfEMP1"/>
    <property type="match status" value="1"/>
</dbReference>
<dbReference type="Pfam" id="PF03011">
    <property type="entry name" value="PFEMP"/>
    <property type="match status" value="2"/>
</dbReference>
<evidence type="ECO:0000259" key="6">
    <source>
        <dbReference type="Pfam" id="PF22672"/>
    </source>
</evidence>
<feature type="region of interest" description="Disordered" evidence="2">
    <location>
        <begin position="1564"/>
        <end position="1589"/>
    </location>
</feature>
<dbReference type="VEuPathDB" id="PlasmoDB:PfDd2_070016000"/>
<evidence type="ECO:0000259" key="4">
    <source>
        <dbReference type="Pfam" id="PF05424"/>
    </source>
</evidence>
<keyword evidence="1" id="KW-0175">Coiled coil</keyword>
<dbReference type="VEuPathDB" id="PlasmoDB:Pf7G8-2_000118600"/>
<dbReference type="VEuPathDB" id="PlasmoDB:PfGN01_040026300"/>
<feature type="region of interest" description="Disordered" evidence="2">
    <location>
        <begin position="1661"/>
        <end position="1690"/>
    </location>
</feature>
<dbReference type="VEuPathDB" id="PlasmoDB:PfML01_000032200"/>
<feature type="region of interest" description="Disordered" evidence="2">
    <location>
        <begin position="2287"/>
        <end position="2319"/>
    </location>
</feature>
<organism evidence="7">
    <name type="scientific">Plasmodium falciparum</name>
    <name type="common">malaria parasite P. falciparum</name>
    <dbReference type="NCBI Taxonomy" id="5833"/>
    <lineage>
        <taxon>Eukaryota</taxon>
        <taxon>Sar</taxon>
        <taxon>Alveolata</taxon>
        <taxon>Apicomplexa</taxon>
        <taxon>Aconoidasida</taxon>
        <taxon>Haemosporida</taxon>
        <taxon>Plasmodiidae</taxon>
        <taxon>Plasmodium</taxon>
        <taxon>Plasmodium (Laverania)</taxon>
    </lineage>
</organism>
<proteinExistence type="predicted"/>
<dbReference type="InterPro" id="IPR008602">
    <property type="entry name" value="Duffy-antigen-binding"/>
</dbReference>
<dbReference type="Pfam" id="PF22672">
    <property type="entry name" value="DBL_C"/>
    <property type="match status" value="3"/>
</dbReference>
<feature type="compositionally biased region" description="Basic and acidic residues" evidence="2">
    <location>
        <begin position="2677"/>
        <end position="2688"/>
    </location>
</feature>
<dbReference type="Gene3D" id="1.20.58.1930">
    <property type="match status" value="1"/>
</dbReference>
<feature type="compositionally biased region" description="Pro residues" evidence="2">
    <location>
        <begin position="2302"/>
        <end position="2319"/>
    </location>
</feature>
<dbReference type="VEuPathDB" id="PlasmoDB:PfNF135_000040300"/>
<feature type="domain" description="Duffy-antigen binding" evidence="4">
    <location>
        <begin position="1588"/>
        <end position="1806"/>
    </location>
</feature>
<evidence type="ECO:0000256" key="2">
    <source>
        <dbReference type="SAM" id="MobiDB-lite"/>
    </source>
</evidence>
<dbReference type="VEuPathDB" id="PlasmoDB:PfNF166_080012800"/>
<dbReference type="FunFam" id="1.20.58.1930:FF:000001">
    <property type="entry name" value="Erythrocyte membrane protein 1, PfEMP1"/>
    <property type="match status" value="1"/>
</dbReference>
<dbReference type="VEuPathDB" id="PlasmoDB:PfTG01_040027100"/>
<dbReference type="VEuPathDB" id="PlasmoDB:PfNF135_010005100"/>
<feature type="domain" description="Duffy-antigen binding" evidence="4">
    <location>
        <begin position="1175"/>
        <end position="1338"/>
    </location>
</feature>
<dbReference type="VEuPathDB" id="PlasmoDB:PfKH01_020005100"/>
<dbReference type="VEuPathDB" id="PlasmoDB:Pf7G8_070017100"/>
<feature type="region of interest" description="Disordered" evidence="2">
    <location>
        <begin position="1742"/>
        <end position="1772"/>
    </location>
</feature>
<dbReference type="VEuPathDB" id="PlasmoDB:PfGA01_120024100"/>
<feature type="region of interest" description="Disordered" evidence="2">
    <location>
        <begin position="617"/>
        <end position="648"/>
    </location>
</feature>
<dbReference type="VEuPathDB" id="PlasmoDB:PfGB4_080013400"/>
<dbReference type="Gene3D" id="1.20.1310.20">
    <property type="entry name" value="Duffy-antigen binding domain"/>
    <property type="match status" value="5"/>
</dbReference>
<feature type="region of interest" description="Disordered" evidence="2">
    <location>
        <begin position="1475"/>
        <end position="1496"/>
    </location>
</feature>
<dbReference type="VEuPathDB" id="PlasmoDB:PfNF135_070014800"/>
<dbReference type="EMBL" id="KX154863">
    <property type="protein sequence ID" value="ANJ20983.1"/>
    <property type="molecule type" value="Genomic_DNA"/>
</dbReference>
<dbReference type="VEuPathDB" id="PlasmoDB:PfSN01_120045800"/>
<evidence type="ECO:0000259" key="5">
    <source>
        <dbReference type="Pfam" id="PF18562"/>
    </source>
</evidence>
<feature type="domain" description="Duffy-binding-like" evidence="6">
    <location>
        <begin position="1855"/>
        <end position="2000"/>
    </location>
</feature>
<feature type="domain" description="Cysteine-rich interdomain region 1 gamma" evidence="5">
    <location>
        <begin position="2040"/>
        <end position="2092"/>
    </location>
</feature>
<feature type="non-terminal residue" evidence="7">
    <location>
        <position position="2772"/>
    </location>
</feature>
<dbReference type="VEuPathDB" id="PlasmoDB:Pf7G8-2_000195900"/>
<dbReference type="VEuPathDB" id="PlasmoDB:PfKH01_130076800"/>
<feature type="compositionally biased region" description="Polar residues" evidence="2">
    <location>
        <begin position="1564"/>
        <end position="1579"/>
    </location>
</feature>
<dbReference type="VEuPathDB" id="PlasmoDB:PfIT_010005000"/>
<dbReference type="VEuPathDB" id="PlasmoDB:PfKH02_060023700"/>
<name>A0A191VZ43_PLAFA</name>
<sequence length="2772" mass="317159">DIVRGKDLFLGHQQRKIQLEERLQKMFANIQSTIDQLKGLSIDEVREYWWALNRQEIWKAITCEAGTSDKYFRKTCGGDENTATQASHKCRCGDRDVTIVPTYFDYVPQYLRWFEEWAEDFCRKKKIKVENLQKQCRGKDKNDQERYCSRNGYDCEKTKRAIGKYRMGKQCISCLYACNPYVDWINNQKEQFDKQKKKYDEEMQKYTNGASGNRGRQRRGTTTTNYDGYESKFYDILKTKGGVDEFLKLLNKEEVCKKVKDDKGGTIHFETVGTTTTIGENGGTNDTSGTNNEKEGTFYRSEYCQPCPLCGVKKTNNGGSGSGSGWEKKNDKCNIKLYKPNKNAEGTPINFLYSGEGETEIKEKLEAFCKTPNGNSGNASGGSVGGRNSDPSLYDPWKCYQIGELTKEGQGEEDVDDPEYEKDVKDAGGLCILEKTNGKEEVNKQKTYNDFFNFWVAHMLKDSIHWRTKRLKSCISDGKTMKCRNECNTKCECFKRWVEQKKKEEWDPIKKHFYTQKDIVKKGGPLGELSHDDVLEGVLKLEFYKEKSEEKSAEDNQNSLNAEEAKELKHIREIIESEDKNQDAAVAAGGSPAGKKKTIMDKLIDYEEDEAELCLQTHEDEEEGDENDECDDDHEELPIMRSNPCGDKSGSTYPVLANEAAHQMHKAAKTQLSGRVGRRTLKGDATKGEYKKNGNPSDLTNVCKITLKHSNRNPEHSEEPCAGKGTGDDIDTRFVVGTVWKTDPEHMRKDHEDVLIPPRRRHMCTSNLEFLETNAGPLNKSNGKLVNDSFLGDVLLSANHEAKKIIELYKKNNAKNGLNEPKDKENVCRAMKYSFADIGDIIRGKDLWDHKDQTTLQNHLKSVFKNIKEKVPGIQDKYTGDEKKTPQYKQLREDWWEANRHQVWRAMKCTTKNINNNNCNGIPIEDYIPQRLRWLTEWAEWYCKMQSVEYEKLKEKCKKCKNKGEGSGKECWKTDSDCTQCKNACEEYGQKIKPWEDQWKQIKAKYEELYLQAKTITGPTAFLGAGPDYQQVVDFFKELQKEINRSASQRSKRSIDGTTTDPTLTSPYFTAEGYIHQEVPHMECQVQKEFCKHKNGGTTPTGTENKEYAFKDKPHDHDTPCNCDKPPKKDACDIVEEILAGKNGNEQIGECNPKNKDNKYPDWDCEKNIDISHYGACMPPRRQKLCLYYLAHHSQKTYLNTQKGLREAFIKTAAAETFLAWQYYKIKNGADAKQLEIGTIPPEFLRSMFFTYADYRDICMDTDISSKIPDDDVNKAKDNIKGVFSNSDDKSPSGQKTTPKEWWKKYGEDVWKGMLCALEKAGAKKETLTDKYKYESVTFGDSSGPNLQTFSSRPQFLRWFTEWGEDFCKQRELKLKELEARCKEYRCNEENMDDKKKTCEDACEDYKKWIETWKNQYEKQSEKFRKDKNEQNYKHYPSTVSDINNATDAHDYLATKLNNCHGTCNCLKEISTETNPKTQSQKTNRDTPKNKIPITLEYPPKEIGDKCDCTKALPPQEAPAAPKVDVCDTVKKALEDTASLTKACEQKYDGNNSRLGWRCVAPSDTTSGKSVTTTRSSGKPTGDKDGAICVPPRRRRLYVGHLQKWVNSSGNTAVIGETPLASTSPTSSRAQNPLLTAFVESAAIETFFLWDRYKKIKEKEKKEKKEADEIVAHTPTEDPEQKELEENGEIPEEFKRQMFYTLGDYRDILFSNTDIVLEALSSSDKEMYEREKDIKEAIEKHFNSENNKPGGKNPLQNGDTPVKPSDDKTPQQTWWQKNGEHIWKGMICALSYDTKTQEKDEELHKTLTKKEAKNNYQSVTFEGGFHGDKTAKNATTTTTLDKFVSRPFFFRWLEEWGEEFCRKQKHKLYIIKKGCYKDGDKNCSGDGLNCKDTVPDKKDIFNPFHCPRCSTPCGFYKRWISAKKDEFEKQESAYSKQKSNYVNGSNGDGGNNNDKEFYTKLETCTKATNFLESLKGQCIGNNNGGTDIKFSNTNITFGSAEDCKPCSEFKVNCENGSCGSAKQKDCPNNTITSQNIKGLTDQVDMRVSDKNAKDFAGDLKSFCEGSGIFEGIRKDQWKCRNVCGVDICTLEKTNNGQGKEHIIVKELLKRWLEYFFEDYNRIQKKLKTCKENGKGFTCIKACVDEWIKLKKEEWKKIKDTYLDKYTNENPEGNNLKTFLEELIPRMDLTNGKKKISDLDAFLKSYACNCTESSQKSKNSNDNDLVLCLIEKLEEKIKTQSCPPQASDDTPATCGGNTHPDDEDLLLEEEENTVKAPEICKDVIKTQPKQEEKGGCDQAPTTPKEPVPQVPRRPLFMPPNMFPKRIKKKNACEIVREILSANNGNSKVGECYPKGDYPKWDCERERMNSVNEGACMPPRRQKLCLYYLTQLSYNDNEDKLREAFIKSAAAETFLSWNYFKAKNDNNAQTQLKAGKIPAEFLRSMFYTYGDYRDLFLEKDISSEVHTIKDNINKVFRNSVRRRGETIDTKRQQWWKEHGPEIWKGMLCALKIAGGKDTLTKNYEYKNVPFTYKSGTTLEKFASRPQFLRWFTEWGEDFCTQRKKQFEILQGKCVECTVSDSGTSDKTKTCDDKKNCDTCKTACTTYQNWLQKWKTDYAKQRNKYAEDKKKDPYKSIDDVKNSPNAFEYLYKQLKHFICENGDCNCMENSSKQQKQSSTDGDKMPESLDEKPEKVKDKCNCVLHECSGLSVTDSGIPDGSAFGGGLPPRKCKGLEGGPQKKIEPPTSDYINDILKSTIPVGIALALGSIAFLFMK</sequence>
<evidence type="ECO:0000313" key="7">
    <source>
        <dbReference type="EMBL" id="ANJ20983.1"/>
    </source>
</evidence>
<feature type="compositionally biased region" description="Polar residues" evidence="2">
    <location>
        <begin position="2667"/>
        <end position="2676"/>
    </location>
</feature>
<feature type="domain" description="Duffy-binding-like" evidence="6">
    <location>
        <begin position="1362"/>
        <end position="1483"/>
    </location>
</feature>
<dbReference type="VEuPathDB" id="PlasmoDB:PfHB3_020005900"/>
<dbReference type="VEuPathDB" id="PlasmoDB:PfCD01_090005600"/>
<dbReference type="VEuPathDB" id="PlasmoDB:PfNF54_040018600"/>
<accession>A0A191VZ43</accession>
<feature type="domain" description="Duffy-binding-like" evidence="3">
    <location>
        <begin position="451"/>
        <end position="621"/>
    </location>
</feature>
<feature type="domain" description="Duffy-antigen binding" evidence="4">
    <location>
        <begin position="754"/>
        <end position="933"/>
    </location>
</feature>
<dbReference type="Pfam" id="PF18562">
    <property type="entry name" value="CIDR1_gamma"/>
    <property type="match status" value="1"/>
</dbReference>
<protein>
    <submittedName>
        <fullName evidence="7">Erythrocyte membrane protein 1</fullName>
    </submittedName>
</protein>
<dbReference type="InterPro" id="IPR042202">
    <property type="entry name" value="Duffy-ag-bd_sf"/>
</dbReference>
<evidence type="ECO:0000259" key="3">
    <source>
        <dbReference type="Pfam" id="PF03011"/>
    </source>
</evidence>
<feature type="region of interest" description="Disordered" evidence="2">
    <location>
        <begin position="2238"/>
        <end position="2262"/>
    </location>
</feature>
<dbReference type="SUPFAM" id="SSF140924">
    <property type="entry name" value="Duffy binding domain-like"/>
    <property type="match status" value="7"/>
</dbReference>
<dbReference type="VEuPathDB" id="PlasmoDB:PfNF166_090042400"/>
<dbReference type="Gene3D" id="1.20.58.830">
    <property type="match status" value="6"/>
</dbReference>
<feature type="coiled-coil region" evidence="1">
    <location>
        <begin position="1368"/>
        <end position="1430"/>
    </location>
</feature>
<dbReference type="FunFam" id="1.20.58.830:FF:000004">
    <property type="entry name" value="Erythrocyte membrane protein 1, PfEMP1"/>
    <property type="match status" value="1"/>
</dbReference>
<dbReference type="GO" id="GO:0046789">
    <property type="term" value="F:host cell surface receptor binding"/>
    <property type="evidence" value="ECO:0007669"/>
    <property type="project" value="InterPro"/>
</dbReference>
<dbReference type="InterPro" id="IPR054595">
    <property type="entry name" value="DBL_C"/>
</dbReference>
<feature type="domain" description="Duffy-antigen binding" evidence="4">
    <location>
        <begin position="1"/>
        <end position="112"/>
    </location>
</feature>
<dbReference type="Pfam" id="PF05424">
    <property type="entry name" value="Duffy_binding"/>
    <property type="match status" value="5"/>
</dbReference>
<feature type="compositionally biased region" description="Basic and acidic residues" evidence="2">
    <location>
        <begin position="1661"/>
        <end position="1685"/>
    </location>
</feature>
<dbReference type="VEuPathDB" id="PlasmoDB:PfGB4_000016600"/>
<dbReference type="VEuPathDB" id="PlasmoDB:PfNF54_040018500"/>
<dbReference type="VEuPathDB" id="PlasmoDB:PfSN01_000012700"/>
<dbReference type="InterPro" id="IPR004258">
    <property type="entry name" value="DBL"/>
</dbReference>
<reference evidence="7" key="1">
    <citation type="journal article" date="2016" name="EMBO Mol. Med.">
        <title>Plasmodium falciparum var genes expressed in children with severe malaria encode CIDRalpha1 domains.</title>
        <authorList>
            <person name="Jespersen J.S."/>
            <person name="Wang C.W."/>
            <person name="Mkumbaye S.I."/>
            <person name="Minja D.T."/>
            <person name="Petersen B."/>
            <person name="Turner L."/>
            <person name="Petersen J.E."/>
            <person name="Lusingu J.P."/>
            <person name="Theander T.G."/>
            <person name="Lavstsen T."/>
        </authorList>
    </citation>
    <scope>NUCLEOTIDE SEQUENCE</scope>
    <source>
        <strain evidence="7">1886-1</strain>
    </source>
</reference>
<dbReference type="VEuPathDB" id="PlasmoDB:PF3D7_0632500"/>
<dbReference type="FunFam" id="1.20.58.830:FF:000009">
    <property type="entry name" value="Erythrocyte membrane protein 1, PfEMP1"/>
    <property type="match status" value="1"/>
</dbReference>
<dbReference type="VEuPathDB" id="PlasmoDB:PfHB3_070016000"/>
<dbReference type="GO" id="GO:0016020">
    <property type="term" value="C:membrane"/>
    <property type="evidence" value="ECO:0007669"/>
    <property type="project" value="InterPro"/>
</dbReference>
<dbReference type="VEuPathDB" id="PlasmoDB:PfKE01_030005200"/>
<feature type="non-terminal residue" evidence="7">
    <location>
        <position position="1"/>
    </location>
</feature>
<dbReference type="VEuPathDB" id="PlasmoDB:Pf7G8_040030800"/>
<dbReference type="InterPro" id="IPR041480">
    <property type="entry name" value="CIDR1_gamma"/>
</dbReference>
<dbReference type="FunFam" id="1.20.1310.20:FF:000012">
    <property type="entry name" value="Erythrocyte membrane protein 1, PfEMP1"/>
    <property type="match status" value="1"/>
</dbReference>
<feature type="region of interest" description="Disordered" evidence="2">
    <location>
        <begin position="2667"/>
        <end position="2688"/>
    </location>
</feature>
<dbReference type="VEuPathDB" id="PlasmoDB:PfKE01_040027900"/>
<gene>
    <name evidence="7" type="primary">var</name>
</gene>
<feature type="compositionally biased region" description="Acidic residues" evidence="2">
    <location>
        <begin position="619"/>
        <end position="635"/>
    </location>
</feature>
<feature type="domain" description="Duffy-binding-like" evidence="6">
    <location>
        <begin position="116"/>
        <end position="273"/>
    </location>
</feature>